<accession>A0A2A2K537</accession>
<proteinExistence type="predicted"/>
<dbReference type="AlphaFoldDB" id="A0A2A2K537"/>
<keyword evidence="2" id="KW-1185">Reference proteome</keyword>
<evidence type="ECO:0000313" key="1">
    <source>
        <dbReference type="EMBL" id="PAV69038.1"/>
    </source>
</evidence>
<name>A0A2A2K537_9BILA</name>
<comment type="caution">
    <text evidence="1">The sequence shown here is derived from an EMBL/GenBank/DDBJ whole genome shotgun (WGS) entry which is preliminary data.</text>
</comment>
<dbReference type="EMBL" id="LIAE01009624">
    <property type="protein sequence ID" value="PAV69038.1"/>
    <property type="molecule type" value="Genomic_DNA"/>
</dbReference>
<dbReference type="Proteomes" id="UP000218231">
    <property type="component" value="Unassembled WGS sequence"/>
</dbReference>
<evidence type="ECO:0000313" key="2">
    <source>
        <dbReference type="Proteomes" id="UP000218231"/>
    </source>
</evidence>
<protein>
    <submittedName>
        <fullName evidence="1">Uncharacterized protein</fullName>
    </submittedName>
</protein>
<sequence>MADLPRGGVAKGQAALVIEVGEAVGHKAWLVGQPVELPGPEHYVHLAGPRIDDIVGHSLGVLAPVDPGQPLGQKSLAIDCPTREKGPRFALPGLLVMIDTATSL</sequence>
<organism evidence="1 2">
    <name type="scientific">Diploscapter pachys</name>
    <dbReference type="NCBI Taxonomy" id="2018661"/>
    <lineage>
        <taxon>Eukaryota</taxon>
        <taxon>Metazoa</taxon>
        <taxon>Ecdysozoa</taxon>
        <taxon>Nematoda</taxon>
        <taxon>Chromadorea</taxon>
        <taxon>Rhabditida</taxon>
        <taxon>Rhabditina</taxon>
        <taxon>Rhabditomorpha</taxon>
        <taxon>Rhabditoidea</taxon>
        <taxon>Rhabditidae</taxon>
        <taxon>Diploscapter</taxon>
    </lineage>
</organism>
<reference evidence="1 2" key="1">
    <citation type="journal article" date="2017" name="Curr. Biol.">
        <title>Genome architecture and evolution of a unichromosomal asexual nematode.</title>
        <authorList>
            <person name="Fradin H."/>
            <person name="Zegar C."/>
            <person name="Gutwein M."/>
            <person name="Lucas J."/>
            <person name="Kovtun M."/>
            <person name="Corcoran D."/>
            <person name="Baugh L.R."/>
            <person name="Kiontke K."/>
            <person name="Gunsalus K."/>
            <person name="Fitch D.H."/>
            <person name="Piano F."/>
        </authorList>
    </citation>
    <scope>NUCLEOTIDE SEQUENCE [LARGE SCALE GENOMIC DNA]</scope>
    <source>
        <strain evidence="1">PF1309</strain>
    </source>
</reference>
<gene>
    <name evidence="1" type="ORF">WR25_20608</name>
</gene>